<accession>A0A2D2C225</accession>
<evidence type="ECO:0000313" key="2">
    <source>
        <dbReference type="Proteomes" id="UP000229314"/>
    </source>
</evidence>
<sequence>MNPLFMNAARAGAFATAMVMGQPITFTLKDGRVLTIHSVFRPRSERVTIDDSGAEIVTKAPALSIQRSALIASGVSDHGMEKEIVGASFEIGGRAYVVQDPEDDETMFLRAWPVLKPTAGYDGKYSRPPAGRV</sequence>
<dbReference type="AlphaFoldDB" id="A0A2D2C225"/>
<proteinExistence type="predicted"/>
<name>A0A2D2C225_9RHOB</name>
<dbReference type="RefSeq" id="WP_099649348.1">
    <property type="nucleotide sequence ID" value="NZ_CP024422.1"/>
</dbReference>
<dbReference type="EMBL" id="CP024422">
    <property type="protein sequence ID" value="ATQ56554.1"/>
    <property type="molecule type" value="Genomic_DNA"/>
</dbReference>
<dbReference type="GO" id="GO:0019068">
    <property type="term" value="P:virion assembly"/>
    <property type="evidence" value="ECO:0007669"/>
    <property type="project" value="InterPro"/>
</dbReference>
<evidence type="ECO:0000313" key="1">
    <source>
        <dbReference type="EMBL" id="ATQ56554.1"/>
    </source>
</evidence>
<organism evidence="1 2">
    <name type="scientific">Paracoccus yeei</name>
    <dbReference type="NCBI Taxonomy" id="147645"/>
    <lineage>
        <taxon>Bacteria</taxon>
        <taxon>Pseudomonadati</taxon>
        <taxon>Pseudomonadota</taxon>
        <taxon>Alphaproteobacteria</taxon>
        <taxon>Rhodobacterales</taxon>
        <taxon>Paracoccaceae</taxon>
        <taxon>Paracoccus</taxon>
    </lineage>
</organism>
<dbReference type="Pfam" id="PF05354">
    <property type="entry name" value="Phage_attach"/>
    <property type="match status" value="1"/>
</dbReference>
<dbReference type="GeneID" id="78898494"/>
<gene>
    <name evidence="1" type="ORF">PYTT13_12630</name>
</gene>
<dbReference type="InterPro" id="IPR008018">
    <property type="entry name" value="Phage_tail_attach_FII"/>
</dbReference>
<reference evidence="1 2" key="1">
    <citation type="submission" date="2017-10" db="EMBL/GenBank/DDBJ databases">
        <title>Complete genome sequence of Paracoccus yeei TT13 isolated from human skin.</title>
        <authorList>
            <person name="Lee K."/>
            <person name="Lim J.Y."/>
            <person name="Hwang I."/>
        </authorList>
    </citation>
    <scope>NUCLEOTIDE SEQUENCE [LARGE SCALE GENOMIC DNA]</scope>
    <source>
        <strain evidence="1 2">TT13</strain>
    </source>
</reference>
<dbReference type="Proteomes" id="UP000229314">
    <property type="component" value="Chromosome"/>
</dbReference>
<protein>
    <submittedName>
        <fullName evidence="1">Uncharacterized protein</fullName>
    </submittedName>
</protein>